<evidence type="ECO:0000259" key="2">
    <source>
        <dbReference type="Pfam" id="PF21671"/>
    </source>
</evidence>
<dbReference type="Proteomes" id="UP000054549">
    <property type="component" value="Unassembled WGS sequence"/>
</dbReference>
<dbReference type="PANTHER" id="PTHR35192">
    <property type="entry name" value="PROTEIN, PUTATIVE-RELATED"/>
    <property type="match status" value="1"/>
</dbReference>
<feature type="domain" description="Protein CPL1-like" evidence="2">
    <location>
        <begin position="121"/>
        <end position="178"/>
    </location>
</feature>
<organism evidence="3 4">
    <name type="scientific">Amanita muscaria (strain Koide BX008)</name>
    <dbReference type="NCBI Taxonomy" id="946122"/>
    <lineage>
        <taxon>Eukaryota</taxon>
        <taxon>Fungi</taxon>
        <taxon>Dikarya</taxon>
        <taxon>Basidiomycota</taxon>
        <taxon>Agaricomycotina</taxon>
        <taxon>Agaricomycetes</taxon>
        <taxon>Agaricomycetidae</taxon>
        <taxon>Agaricales</taxon>
        <taxon>Pluteineae</taxon>
        <taxon>Amanitaceae</taxon>
        <taxon>Amanita</taxon>
    </lineage>
</organism>
<evidence type="ECO:0000313" key="4">
    <source>
        <dbReference type="Proteomes" id="UP000054549"/>
    </source>
</evidence>
<dbReference type="STRING" id="946122.A0A0C2X201"/>
<dbReference type="HOGENOM" id="CLU_1481603_0_0_1"/>
<dbReference type="InterPro" id="IPR038955">
    <property type="entry name" value="PriA/CPL1_fungi"/>
</dbReference>
<keyword evidence="1" id="KW-0732">Signal</keyword>
<feature type="chain" id="PRO_5002173964" description="Protein CPL1-like domain-containing protein" evidence="1">
    <location>
        <begin position="23"/>
        <end position="182"/>
    </location>
</feature>
<dbReference type="InParanoid" id="A0A0C2X201"/>
<dbReference type="OrthoDB" id="439917at2759"/>
<dbReference type="PANTHER" id="PTHR35192:SF2">
    <property type="entry name" value="APPLE DOMAIN-CONTAINING PROTEIN"/>
    <property type="match status" value="1"/>
</dbReference>
<keyword evidence="4" id="KW-1185">Reference proteome</keyword>
<evidence type="ECO:0000256" key="1">
    <source>
        <dbReference type="SAM" id="SignalP"/>
    </source>
</evidence>
<reference evidence="3 4" key="1">
    <citation type="submission" date="2014-04" db="EMBL/GenBank/DDBJ databases">
        <title>Evolutionary Origins and Diversification of the Mycorrhizal Mutualists.</title>
        <authorList>
            <consortium name="DOE Joint Genome Institute"/>
            <consortium name="Mycorrhizal Genomics Consortium"/>
            <person name="Kohler A."/>
            <person name="Kuo A."/>
            <person name="Nagy L.G."/>
            <person name="Floudas D."/>
            <person name="Copeland A."/>
            <person name="Barry K.W."/>
            <person name="Cichocki N."/>
            <person name="Veneault-Fourrey C."/>
            <person name="LaButti K."/>
            <person name="Lindquist E.A."/>
            <person name="Lipzen A."/>
            <person name="Lundell T."/>
            <person name="Morin E."/>
            <person name="Murat C."/>
            <person name="Riley R."/>
            <person name="Ohm R."/>
            <person name="Sun H."/>
            <person name="Tunlid A."/>
            <person name="Henrissat B."/>
            <person name="Grigoriev I.V."/>
            <person name="Hibbett D.S."/>
            <person name="Martin F."/>
        </authorList>
    </citation>
    <scope>NUCLEOTIDE SEQUENCE [LARGE SCALE GENOMIC DNA]</scope>
    <source>
        <strain evidence="3 4">Koide BX008</strain>
    </source>
</reference>
<dbReference type="InterPro" id="IPR048661">
    <property type="entry name" value="CPL1-like"/>
</dbReference>
<sequence length="182" mass="19129">MFAHPAILAFVAGTLFLHTVSAASPCPGITNYNIVVDNTSPTGCKCVNTTPGKGGPAKKNASASCTYTHNADGTCTPTCPTGSRRRRSEPKIYLNADRSIINCPEGQTSCPITSSALSYHECANTQTDLDNCGGCTALDQGQVCGKQAGVRSASCNNGVCQAHSCRTGYTLDRDTWKCNRID</sequence>
<dbReference type="AlphaFoldDB" id="A0A0C2X201"/>
<proteinExistence type="predicted"/>
<gene>
    <name evidence="3" type="ORF">M378DRAFT_179416</name>
</gene>
<name>A0A0C2X201_AMAMK</name>
<dbReference type="EMBL" id="KN818262">
    <property type="protein sequence ID" value="KIL63181.1"/>
    <property type="molecule type" value="Genomic_DNA"/>
</dbReference>
<feature type="signal peptide" evidence="1">
    <location>
        <begin position="1"/>
        <end position="22"/>
    </location>
</feature>
<accession>A0A0C2X201</accession>
<dbReference type="Pfam" id="PF21671">
    <property type="entry name" value="CPL1-like"/>
    <property type="match status" value="1"/>
</dbReference>
<evidence type="ECO:0000313" key="3">
    <source>
        <dbReference type="EMBL" id="KIL63181.1"/>
    </source>
</evidence>
<protein>
    <recommendedName>
        <fullName evidence="2">Protein CPL1-like domain-containing protein</fullName>
    </recommendedName>
</protein>